<evidence type="ECO:0000256" key="1">
    <source>
        <dbReference type="SAM" id="MobiDB-lite"/>
    </source>
</evidence>
<dbReference type="EMBL" id="JAVAJI010000011">
    <property type="protein sequence ID" value="MDP4544934.1"/>
    <property type="molecule type" value="Genomic_DNA"/>
</dbReference>
<gene>
    <name evidence="3" type="ORF">Q8P09_07575</name>
</gene>
<dbReference type="Proteomes" id="UP001228171">
    <property type="component" value="Unassembled WGS sequence"/>
</dbReference>
<accession>A0ABT9HHK7</accession>
<feature type="signal peptide" evidence="2">
    <location>
        <begin position="1"/>
        <end position="27"/>
    </location>
</feature>
<evidence type="ECO:0000313" key="3">
    <source>
        <dbReference type="EMBL" id="MDP4544934.1"/>
    </source>
</evidence>
<protein>
    <submittedName>
        <fullName evidence="3">Uncharacterized protein</fullName>
    </submittedName>
</protein>
<feature type="region of interest" description="Disordered" evidence="1">
    <location>
        <begin position="29"/>
        <end position="142"/>
    </location>
</feature>
<reference evidence="3 4" key="1">
    <citation type="submission" date="2023-08" db="EMBL/GenBank/DDBJ databases">
        <authorList>
            <person name="Kumar R."/>
        </authorList>
    </citation>
    <scope>NUCLEOTIDE SEQUENCE [LARGE SCALE GENOMIC DNA]</scope>
    <source>
        <strain evidence="3 4">LUR13</strain>
    </source>
</reference>
<feature type="compositionally biased region" description="Low complexity" evidence="1">
    <location>
        <begin position="76"/>
        <end position="142"/>
    </location>
</feature>
<feature type="chain" id="PRO_5045804785" evidence="2">
    <location>
        <begin position="28"/>
        <end position="142"/>
    </location>
</feature>
<comment type="caution">
    <text evidence="3">The sequence shown here is derived from an EMBL/GenBank/DDBJ whole genome shotgun (WGS) entry which is preliminary data.</text>
</comment>
<keyword evidence="2" id="KW-0732">Signal</keyword>
<proteinExistence type="predicted"/>
<sequence>MKNGMKKTTIGTALWATLFLTMGVSLSACSTDKEEASTESGEVLAKDKVDEASELARANAPEAEDMDFPETAPMPAADTAEGTEEGATGTDTAVAEDGAATDAAGDMATTSTDTEAATTDSAMATNTDAAATTTDTTEPATN</sequence>
<evidence type="ECO:0000256" key="2">
    <source>
        <dbReference type="SAM" id="SignalP"/>
    </source>
</evidence>
<organism evidence="3 4">
    <name type="scientific">Psychrobacter faecalis</name>
    <dbReference type="NCBI Taxonomy" id="180588"/>
    <lineage>
        <taxon>Bacteria</taxon>
        <taxon>Pseudomonadati</taxon>
        <taxon>Pseudomonadota</taxon>
        <taxon>Gammaproteobacteria</taxon>
        <taxon>Moraxellales</taxon>
        <taxon>Moraxellaceae</taxon>
        <taxon>Psychrobacter</taxon>
    </lineage>
</organism>
<name>A0ABT9HHK7_9GAMM</name>
<dbReference type="PROSITE" id="PS51257">
    <property type="entry name" value="PROKAR_LIPOPROTEIN"/>
    <property type="match status" value="1"/>
</dbReference>
<keyword evidence="4" id="KW-1185">Reference proteome</keyword>
<dbReference type="RefSeq" id="WP_226928764.1">
    <property type="nucleotide sequence ID" value="NZ_DAMDIC010000006.1"/>
</dbReference>
<evidence type="ECO:0000313" key="4">
    <source>
        <dbReference type="Proteomes" id="UP001228171"/>
    </source>
</evidence>